<dbReference type="Pfam" id="PF10604">
    <property type="entry name" value="Polyketide_cyc2"/>
    <property type="match status" value="1"/>
</dbReference>
<organism evidence="1 2">
    <name type="scientific">Actinoplanes aureus</name>
    <dbReference type="NCBI Taxonomy" id="2792083"/>
    <lineage>
        <taxon>Bacteria</taxon>
        <taxon>Bacillati</taxon>
        <taxon>Actinomycetota</taxon>
        <taxon>Actinomycetes</taxon>
        <taxon>Micromonosporales</taxon>
        <taxon>Micromonosporaceae</taxon>
        <taxon>Actinoplanes</taxon>
    </lineage>
</organism>
<evidence type="ECO:0000313" key="1">
    <source>
        <dbReference type="EMBL" id="MBG0566776.1"/>
    </source>
</evidence>
<name>A0A931G378_9ACTN</name>
<proteinExistence type="predicted"/>
<dbReference type="AlphaFoldDB" id="A0A931G378"/>
<protein>
    <submittedName>
        <fullName evidence="1">SRPBCC family protein</fullName>
    </submittedName>
</protein>
<dbReference type="InterPro" id="IPR023393">
    <property type="entry name" value="START-like_dom_sf"/>
</dbReference>
<keyword evidence="2" id="KW-1185">Reference proteome</keyword>
<dbReference type="Proteomes" id="UP000598146">
    <property type="component" value="Unassembled WGS sequence"/>
</dbReference>
<reference evidence="1" key="1">
    <citation type="submission" date="2020-11" db="EMBL/GenBank/DDBJ databases">
        <title>Isolation and identification of active actinomycetes.</title>
        <authorList>
            <person name="Sun X."/>
        </authorList>
    </citation>
    <scope>NUCLEOTIDE SEQUENCE</scope>
    <source>
        <strain evidence="1">NEAU-A11</strain>
    </source>
</reference>
<dbReference type="RefSeq" id="WP_196418540.1">
    <property type="nucleotide sequence ID" value="NZ_JADQTO010000022.1"/>
</dbReference>
<dbReference type="Gene3D" id="3.30.530.20">
    <property type="match status" value="1"/>
</dbReference>
<evidence type="ECO:0000313" key="2">
    <source>
        <dbReference type="Proteomes" id="UP000598146"/>
    </source>
</evidence>
<dbReference type="SUPFAM" id="SSF55961">
    <property type="entry name" value="Bet v1-like"/>
    <property type="match status" value="1"/>
</dbReference>
<sequence length="135" mass="14963">MDTEIPHSRHISTHIARPAQVVYDFAAEPTNLPRWAPGLCDSIAQRDGRWVAESPMGRIELTFAERNAFGVLDHDVTLPTGETFHNPMRVTPDGDGSELVFSLRRRPGVSDEDFERDAAAVLADLLALKRIVESA</sequence>
<comment type="caution">
    <text evidence="1">The sequence shown here is derived from an EMBL/GenBank/DDBJ whole genome shotgun (WGS) entry which is preliminary data.</text>
</comment>
<dbReference type="EMBL" id="JADQTO010000022">
    <property type="protein sequence ID" value="MBG0566776.1"/>
    <property type="molecule type" value="Genomic_DNA"/>
</dbReference>
<dbReference type="InterPro" id="IPR019587">
    <property type="entry name" value="Polyketide_cyclase/dehydratase"/>
</dbReference>
<accession>A0A931G378</accession>
<gene>
    <name evidence="1" type="ORF">I4J89_35550</name>
</gene>